<dbReference type="CDD" id="cd00154">
    <property type="entry name" value="Rab"/>
    <property type="match status" value="1"/>
</dbReference>
<organism evidence="4 5">
    <name type="scientific">Parascaris univalens</name>
    <name type="common">Nematode worm</name>
    <dbReference type="NCBI Taxonomy" id="6257"/>
    <lineage>
        <taxon>Eukaryota</taxon>
        <taxon>Metazoa</taxon>
        <taxon>Ecdysozoa</taxon>
        <taxon>Nematoda</taxon>
        <taxon>Chromadorea</taxon>
        <taxon>Rhabditida</taxon>
        <taxon>Spirurina</taxon>
        <taxon>Ascaridomorpha</taxon>
        <taxon>Ascaridoidea</taxon>
        <taxon>Ascarididae</taxon>
        <taxon>Parascaris</taxon>
    </lineage>
</organism>
<dbReference type="SMART" id="SM00176">
    <property type="entry name" value="RAN"/>
    <property type="match status" value="1"/>
</dbReference>
<dbReference type="PROSITE" id="PS51420">
    <property type="entry name" value="RHO"/>
    <property type="match status" value="1"/>
</dbReference>
<keyword evidence="2" id="KW-0342">GTP-binding</keyword>
<dbReference type="Pfam" id="PF00071">
    <property type="entry name" value="Ras"/>
    <property type="match status" value="1"/>
</dbReference>
<dbReference type="PROSITE" id="PS51419">
    <property type="entry name" value="RAB"/>
    <property type="match status" value="1"/>
</dbReference>
<accession>A0A914ZP48</accession>
<evidence type="ECO:0000256" key="3">
    <source>
        <dbReference type="SAM" id="MobiDB-lite"/>
    </source>
</evidence>
<dbReference type="NCBIfam" id="TIGR00231">
    <property type="entry name" value="small_GTP"/>
    <property type="match status" value="1"/>
</dbReference>
<dbReference type="FunFam" id="3.40.50.300:FF:001822">
    <property type="entry name" value="RAB family"/>
    <property type="match status" value="1"/>
</dbReference>
<dbReference type="Gene3D" id="1.10.238.10">
    <property type="entry name" value="EF-hand"/>
    <property type="match status" value="1"/>
</dbReference>
<dbReference type="SMART" id="SM00174">
    <property type="entry name" value="RHO"/>
    <property type="match status" value="1"/>
</dbReference>
<keyword evidence="1" id="KW-0547">Nucleotide-binding</keyword>
<evidence type="ECO:0000256" key="1">
    <source>
        <dbReference type="ARBA" id="ARBA00022741"/>
    </source>
</evidence>
<dbReference type="InterPro" id="IPR027417">
    <property type="entry name" value="P-loop_NTPase"/>
</dbReference>
<dbReference type="SUPFAM" id="SSF52540">
    <property type="entry name" value="P-loop containing nucleoside triphosphate hydrolases"/>
    <property type="match status" value="1"/>
</dbReference>
<dbReference type="WBParaSite" id="PgB11_g051_t02">
    <property type="protein sequence ID" value="PgB11_g051_t02"/>
    <property type="gene ID" value="PgB11_g051"/>
</dbReference>
<keyword evidence="4" id="KW-1185">Reference proteome</keyword>
<proteinExistence type="predicted"/>
<dbReference type="Gene3D" id="3.40.50.300">
    <property type="entry name" value="P-loop containing nucleotide triphosphate hydrolases"/>
    <property type="match status" value="1"/>
</dbReference>
<dbReference type="AlphaFoldDB" id="A0A914ZP48"/>
<protein>
    <submittedName>
        <fullName evidence="5">Uncharacterized protein</fullName>
    </submittedName>
</protein>
<evidence type="ECO:0000313" key="5">
    <source>
        <dbReference type="WBParaSite" id="PgB11_g051_t02"/>
    </source>
</evidence>
<dbReference type="PRINTS" id="PR00449">
    <property type="entry name" value="RASTRNSFRMNG"/>
</dbReference>
<dbReference type="GO" id="GO:0003924">
    <property type="term" value="F:GTPase activity"/>
    <property type="evidence" value="ECO:0007669"/>
    <property type="project" value="InterPro"/>
</dbReference>
<dbReference type="PANTHER" id="PTHR47977">
    <property type="entry name" value="RAS-RELATED PROTEIN RAB"/>
    <property type="match status" value="1"/>
</dbReference>
<dbReference type="InterPro" id="IPR011992">
    <property type="entry name" value="EF-hand-dom_pair"/>
</dbReference>
<dbReference type="InterPro" id="IPR001806">
    <property type="entry name" value="Small_GTPase"/>
</dbReference>
<dbReference type="InterPro" id="IPR005225">
    <property type="entry name" value="Small_GTP-bd"/>
</dbReference>
<dbReference type="SMART" id="SM00177">
    <property type="entry name" value="ARF"/>
    <property type="match status" value="1"/>
</dbReference>
<reference evidence="5" key="1">
    <citation type="submission" date="2022-11" db="UniProtKB">
        <authorList>
            <consortium name="WormBaseParasite"/>
        </authorList>
    </citation>
    <scope>IDENTIFICATION</scope>
</reference>
<dbReference type="SMART" id="SM00173">
    <property type="entry name" value="RAS"/>
    <property type="match status" value="1"/>
</dbReference>
<dbReference type="GO" id="GO:0005525">
    <property type="term" value="F:GTP binding"/>
    <property type="evidence" value="ECO:0007669"/>
    <property type="project" value="UniProtKB-KW"/>
</dbReference>
<dbReference type="SUPFAM" id="SSF47473">
    <property type="entry name" value="EF-hand"/>
    <property type="match status" value="1"/>
</dbReference>
<evidence type="ECO:0000313" key="4">
    <source>
        <dbReference type="Proteomes" id="UP000887569"/>
    </source>
</evidence>
<sequence>MTTMMMDVLLEEDEGTISPLPGSTDATDQLVTEQARKLFGLCDENEKGFVVKADLKRIEGFIPGVSPSKMESLFDAIDSSKTNFVTESQFVEGIKPILLNQGNDANERSKDSAATRSDAAYNGRDAWISGSESSDSWHQDPPMRKSNASVQEAIYKTAEPDVDACLGVFDKRNSASNVQDYLPIASISDAGKCIAAVNDDTERTAIDPISAFSVSLRDELITAEIGKEEEKLLSNERNRQAEAQYPFSVENKVIEPPCADPETMERRQNLQLNQLNDFHKRETSSQIDLRRSLYHPDIKHSPGSRSLADELREVGVVNTDAPPCEPRPDYLPERIFKVVFVGDSAVGKTCFLHRFCHNRFKPLFNATIGVDFTVKTIKLQNRVVAVQLWDTAGQERFRSITKQYFRKADGVILMYDVTSEQSFLNVRNWIDSVKAGVDENCVMCLVGNKVDLFANEHARALTFRHGQKLAEEFGMLFFETSAFTGYNVSDCMKAVAVRLQQREDEDLEEALKLDMGVQGKQRSWCCP</sequence>
<dbReference type="InterPro" id="IPR050227">
    <property type="entry name" value="Rab"/>
</dbReference>
<evidence type="ECO:0000256" key="2">
    <source>
        <dbReference type="ARBA" id="ARBA00023134"/>
    </source>
</evidence>
<name>A0A914ZP48_PARUN</name>
<dbReference type="SMART" id="SM00175">
    <property type="entry name" value="RAB"/>
    <property type="match status" value="1"/>
</dbReference>
<dbReference type="Proteomes" id="UP000887569">
    <property type="component" value="Unplaced"/>
</dbReference>
<feature type="region of interest" description="Disordered" evidence="3">
    <location>
        <begin position="125"/>
        <end position="144"/>
    </location>
</feature>
<dbReference type="PROSITE" id="PS51421">
    <property type="entry name" value="RAS"/>
    <property type="match status" value="1"/>
</dbReference>